<organism evidence="14">
    <name type="scientific">Fagus sylvatica</name>
    <name type="common">Beechnut</name>
    <dbReference type="NCBI Taxonomy" id="28930"/>
    <lineage>
        <taxon>Eukaryota</taxon>
        <taxon>Viridiplantae</taxon>
        <taxon>Streptophyta</taxon>
        <taxon>Embryophyta</taxon>
        <taxon>Tracheophyta</taxon>
        <taxon>Spermatophyta</taxon>
        <taxon>Magnoliopsida</taxon>
        <taxon>eudicotyledons</taxon>
        <taxon>Gunneridae</taxon>
        <taxon>Pentapetalae</taxon>
        <taxon>rosids</taxon>
        <taxon>fabids</taxon>
        <taxon>Fagales</taxon>
        <taxon>Fagaceae</taxon>
        <taxon>Fagus</taxon>
    </lineage>
</organism>
<feature type="chain" id="PRO_5014964571" description="Peptidase S8/S53 domain-containing protein" evidence="11">
    <location>
        <begin position="28"/>
        <end position="751"/>
    </location>
</feature>
<feature type="domain" description="Peptidase S8/S53" evidence="12">
    <location>
        <begin position="162"/>
        <end position="660"/>
    </location>
</feature>
<accession>A0A2N9H9C0</accession>
<dbReference type="InterPro" id="IPR045051">
    <property type="entry name" value="SBT"/>
</dbReference>
<evidence type="ECO:0000256" key="4">
    <source>
        <dbReference type="ARBA" id="ARBA00022729"/>
    </source>
</evidence>
<dbReference type="Gene3D" id="3.50.30.30">
    <property type="match status" value="1"/>
</dbReference>
<dbReference type="InterPro" id="IPR022398">
    <property type="entry name" value="Peptidase_S8_His-AS"/>
</dbReference>
<evidence type="ECO:0000313" key="14">
    <source>
        <dbReference type="EMBL" id="SPD08261.1"/>
    </source>
</evidence>
<dbReference type="Gene3D" id="3.40.50.200">
    <property type="entry name" value="Peptidase S8/S53 domain"/>
    <property type="match status" value="1"/>
</dbReference>
<dbReference type="EMBL" id="OIVN01003024">
    <property type="protein sequence ID" value="SPD08261.1"/>
    <property type="molecule type" value="Genomic_DNA"/>
</dbReference>
<feature type="signal peptide" evidence="11">
    <location>
        <begin position="1"/>
        <end position="27"/>
    </location>
</feature>
<evidence type="ECO:0008006" key="15">
    <source>
        <dbReference type="Google" id="ProtNLM"/>
    </source>
</evidence>
<keyword evidence="4 11" id="KW-0732">Signal</keyword>
<keyword evidence="6 9" id="KW-0720">Serine protease</keyword>
<keyword evidence="5 9" id="KW-0378">Hydrolase</keyword>
<dbReference type="InterPro" id="IPR034197">
    <property type="entry name" value="Peptidases_S8_3"/>
</dbReference>
<dbReference type="InterPro" id="IPR023828">
    <property type="entry name" value="Peptidase_S8_Ser-AS"/>
</dbReference>
<evidence type="ECO:0000256" key="7">
    <source>
        <dbReference type="ARBA" id="ARBA00023180"/>
    </source>
</evidence>
<dbReference type="CDD" id="cd04852">
    <property type="entry name" value="Peptidases_S8_3"/>
    <property type="match status" value="1"/>
</dbReference>
<dbReference type="Pfam" id="PF05922">
    <property type="entry name" value="Inhibitor_I9"/>
    <property type="match status" value="1"/>
</dbReference>
<evidence type="ECO:0000256" key="8">
    <source>
        <dbReference type="PIRSR" id="PIRSR615500-1"/>
    </source>
</evidence>
<dbReference type="GO" id="GO:0006508">
    <property type="term" value="P:proteolysis"/>
    <property type="evidence" value="ECO:0007669"/>
    <property type="project" value="UniProtKB-KW"/>
</dbReference>
<comment type="similarity">
    <text evidence="2 9 10">Belongs to the peptidase S8 family.</text>
</comment>
<evidence type="ECO:0000256" key="11">
    <source>
        <dbReference type="SAM" id="SignalP"/>
    </source>
</evidence>
<dbReference type="GO" id="GO:0005576">
    <property type="term" value="C:extracellular region"/>
    <property type="evidence" value="ECO:0007669"/>
    <property type="project" value="UniProtKB-SubCell"/>
</dbReference>
<feature type="active site" description="Charge relay system" evidence="8 9">
    <location>
        <position position="171"/>
    </location>
</feature>
<reference evidence="14" key="1">
    <citation type="submission" date="2018-02" db="EMBL/GenBank/DDBJ databases">
        <authorList>
            <person name="Cohen D.B."/>
            <person name="Kent A.D."/>
        </authorList>
    </citation>
    <scope>NUCLEOTIDE SEQUENCE</scope>
</reference>
<proteinExistence type="inferred from homology"/>
<evidence type="ECO:0000256" key="9">
    <source>
        <dbReference type="PROSITE-ProRule" id="PRU01240"/>
    </source>
</evidence>
<evidence type="ECO:0000259" key="12">
    <source>
        <dbReference type="Pfam" id="PF00082"/>
    </source>
</evidence>
<feature type="domain" description="Inhibitor I9" evidence="13">
    <location>
        <begin position="73"/>
        <end position="137"/>
    </location>
</feature>
<name>A0A2N9H9C0_FAGSY</name>
<dbReference type="InterPro" id="IPR037045">
    <property type="entry name" value="S8pro/Inhibitor_I9_sf"/>
</dbReference>
<dbReference type="AlphaFoldDB" id="A0A2N9H9C0"/>
<keyword evidence="7" id="KW-0325">Glycoprotein</keyword>
<keyword evidence="3 9" id="KW-0645">Protease</keyword>
<dbReference type="InterPro" id="IPR023827">
    <property type="entry name" value="Peptidase_S8_Asp-AS"/>
</dbReference>
<gene>
    <name evidence="14" type="ORF">FSB_LOCUS36143</name>
</gene>
<evidence type="ECO:0000256" key="6">
    <source>
        <dbReference type="ARBA" id="ARBA00022825"/>
    </source>
</evidence>
<dbReference type="CDD" id="cd02120">
    <property type="entry name" value="PA_subtilisin_like"/>
    <property type="match status" value="1"/>
</dbReference>
<evidence type="ECO:0000256" key="1">
    <source>
        <dbReference type="ARBA" id="ARBA00004613"/>
    </source>
</evidence>
<dbReference type="InterPro" id="IPR010259">
    <property type="entry name" value="S8pro/Inhibitor_I9"/>
</dbReference>
<dbReference type="GO" id="GO:0004252">
    <property type="term" value="F:serine-type endopeptidase activity"/>
    <property type="evidence" value="ECO:0007669"/>
    <property type="project" value="UniProtKB-UniRule"/>
</dbReference>
<dbReference type="PANTHER" id="PTHR10795">
    <property type="entry name" value="PROPROTEIN CONVERTASE SUBTILISIN/KEXIN"/>
    <property type="match status" value="1"/>
</dbReference>
<evidence type="ECO:0000256" key="5">
    <source>
        <dbReference type="ARBA" id="ARBA00022801"/>
    </source>
</evidence>
<evidence type="ECO:0000259" key="13">
    <source>
        <dbReference type="Pfam" id="PF05922"/>
    </source>
</evidence>
<evidence type="ECO:0000256" key="10">
    <source>
        <dbReference type="RuleBase" id="RU003355"/>
    </source>
</evidence>
<dbReference type="PRINTS" id="PR00723">
    <property type="entry name" value="SUBTILISIN"/>
</dbReference>
<sequence length="751" mass="80070">MGGGFNKLASLQFLLLLLYVNFMACVAEERAIYLVLVEGDPVAFHRGPPLGEDGRRLELNSSFAWMNSEVSNAHAKHLVDSHDQFLQSTLESGSYNKLCSFKHIVNGFAVHTTPSQARRLKDASGVKLVERDRGAKLMTTYTPQFLGLPGVWIQEGGDTNAGEGIVIGFVDTGINPFHPSFAYDPMKPFTSNISRFSGACETGPRFTAGSCNGKIVSARFFSAGAQAVATLNTSVDFLSPFDAVGHGSHVASTAAGNAGVSVVVNGFFYGHASGMAPRAQIAVYKAVYPTMATLTDVVSAIDQAAKDGVDILTLSVGPDEPPEDTLTFLNVFDIVMLSAQRAGVFVVQAAGNHGPDPSTVLSYSPWVVGVAASGTDRTYAGSLLLGNGQKTGGVGLSGPTFGDGLFLYKLVLAKDAVKINGAFPRIPQYIEECQFPEALDRNVVQGSVVICTFSAGFYNGTSTLTAIMDTARTLGLMGFILVANPTYGDFIGEPIPFAVPGIMIPSVADAKVISQYYEQQTERDERGFVTKFSARAAIGDGRDASFKGQAPIVSRFSSRGPDFIDTDKNPVDVLKPDILAPGHQVWAAWSPMSALDPTLKGYNFALLSGTSMATPHIAGIAALIKQYNPSWTPSMIASAISTTANKYDNNGELIMAEGSDKNVYPSTPFDFGAGLVSPNHAMDPGLVLSSGYDDYISFLCSLPKIDPAIVKNSTGELCNHSLSHPADLNLPFSDKYHHWLELNYCDGLSRM</sequence>
<dbReference type="Gene3D" id="3.30.70.80">
    <property type="entry name" value="Peptidase S8 propeptide/proteinase inhibitor I9"/>
    <property type="match status" value="1"/>
</dbReference>
<feature type="active site" description="Charge relay system" evidence="8 9">
    <location>
        <position position="246"/>
    </location>
</feature>
<comment type="subcellular location">
    <subcellularLocation>
        <location evidence="1">Secreted</location>
    </subcellularLocation>
</comment>
<evidence type="ECO:0000256" key="2">
    <source>
        <dbReference type="ARBA" id="ARBA00011073"/>
    </source>
</evidence>
<evidence type="ECO:0000256" key="3">
    <source>
        <dbReference type="ARBA" id="ARBA00022670"/>
    </source>
</evidence>
<feature type="active site" description="Charge relay system" evidence="8 9">
    <location>
        <position position="611"/>
    </location>
</feature>
<dbReference type="InterPro" id="IPR015500">
    <property type="entry name" value="Peptidase_S8_subtilisin-rel"/>
</dbReference>
<dbReference type="PROSITE" id="PS00137">
    <property type="entry name" value="SUBTILASE_HIS"/>
    <property type="match status" value="1"/>
</dbReference>
<dbReference type="Pfam" id="PF00082">
    <property type="entry name" value="Peptidase_S8"/>
    <property type="match status" value="1"/>
</dbReference>
<dbReference type="InterPro" id="IPR000209">
    <property type="entry name" value="Peptidase_S8/S53_dom"/>
</dbReference>
<dbReference type="PROSITE" id="PS51892">
    <property type="entry name" value="SUBTILASE"/>
    <property type="match status" value="1"/>
</dbReference>
<dbReference type="PROSITE" id="PS00136">
    <property type="entry name" value="SUBTILASE_ASP"/>
    <property type="match status" value="1"/>
</dbReference>
<dbReference type="SUPFAM" id="SSF52743">
    <property type="entry name" value="Subtilisin-like"/>
    <property type="match status" value="1"/>
</dbReference>
<dbReference type="PROSITE" id="PS00138">
    <property type="entry name" value="SUBTILASE_SER"/>
    <property type="match status" value="1"/>
</dbReference>
<dbReference type="InterPro" id="IPR036852">
    <property type="entry name" value="Peptidase_S8/S53_dom_sf"/>
</dbReference>
<protein>
    <recommendedName>
        <fullName evidence="15">Peptidase S8/S53 domain-containing protein</fullName>
    </recommendedName>
</protein>